<dbReference type="GO" id="GO:0005886">
    <property type="term" value="C:plasma membrane"/>
    <property type="evidence" value="ECO:0007669"/>
    <property type="project" value="UniProtKB-SubCell"/>
</dbReference>
<keyword evidence="2" id="KW-0812">Transmembrane</keyword>
<evidence type="ECO:0000256" key="2">
    <source>
        <dbReference type="RuleBase" id="RU004429"/>
    </source>
</evidence>
<feature type="transmembrane region" description="Helical" evidence="2">
    <location>
        <begin position="31"/>
        <end position="49"/>
    </location>
</feature>
<comment type="similarity">
    <text evidence="1 2">Belongs to the complex I subunit 6 family.</text>
</comment>
<feature type="transmembrane region" description="Helical" evidence="2">
    <location>
        <begin position="55"/>
        <end position="74"/>
    </location>
</feature>
<keyword evidence="2" id="KW-1003">Cell membrane</keyword>
<accession>A0A0S7BJJ9</accession>
<dbReference type="PANTHER" id="PTHR33269:SF17">
    <property type="entry name" value="NADH-UBIQUINONE OXIDOREDUCTASE CHAIN 6"/>
    <property type="match status" value="1"/>
</dbReference>
<name>A0A0S7BJJ9_9CHLR</name>
<protein>
    <recommendedName>
        <fullName evidence="2">NADH-quinone oxidoreductase subunit J</fullName>
        <ecNumber evidence="2">7.1.1.-</ecNumber>
    </recommendedName>
</protein>
<comment type="catalytic activity">
    <reaction evidence="2">
        <text>a quinone + NADH + 5 H(+)(in) = a quinol + NAD(+) + 4 H(+)(out)</text>
        <dbReference type="Rhea" id="RHEA:57888"/>
        <dbReference type="ChEBI" id="CHEBI:15378"/>
        <dbReference type="ChEBI" id="CHEBI:24646"/>
        <dbReference type="ChEBI" id="CHEBI:57540"/>
        <dbReference type="ChEBI" id="CHEBI:57945"/>
        <dbReference type="ChEBI" id="CHEBI:132124"/>
    </reaction>
</comment>
<keyword evidence="2" id="KW-0874">Quinone</keyword>
<gene>
    <name evidence="3" type="ORF">LARV_03064</name>
</gene>
<keyword evidence="4" id="KW-1185">Reference proteome</keyword>
<proteinExistence type="inferred from homology"/>
<dbReference type="InterPro" id="IPR001457">
    <property type="entry name" value="NADH_UbQ/plastoQ_OxRdtase_su6"/>
</dbReference>
<keyword evidence="2" id="KW-0472">Membrane</keyword>
<evidence type="ECO:0000313" key="4">
    <source>
        <dbReference type="Proteomes" id="UP000055060"/>
    </source>
</evidence>
<feature type="transmembrane region" description="Helical" evidence="2">
    <location>
        <begin position="6"/>
        <end position="24"/>
    </location>
</feature>
<dbReference type="InterPro" id="IPR042106">
    <property type="entry name" value="Nuo/plastoQ_OxRdtase_6_NuoJ"/>
</dbReference>
<comment type="function">
    <text evidence="2">NDH-1 shuttles electrons from NADH, via FMN and iron-sulfur (Fe-S) centers, to quinones in the respiratory chain. Couples the redox reaction to proton translocation (for every two electrons transferred, four hydrogen ions are translocated across the cytoplasmic membrane), and thus conserves the redox energy in a proton gradient.</text>
</comment>
<dbReference type="EC" id="7.1.1.-" evidence="2"/>
<dbReference type="GO" id="GO:0048038">
    <property type="term" value="F:quinone binding"/>
    <property type="evidence" value="ECO:0007669"/>
    <property type="project" value="UniProtKB-UniRule"/>
</dbReference>
<dbReference type="GO" id="GO:0008137">
    <property type="term" value="F:NADH dehydrogenase (ubiquinone) activity"/>
    <property type="evidence" value="ECO:0007669"/>
    <property type="project" value="UniProtKB-UniRule"/>
</dbReference>
<dbReference type="STRING" id="360412.LARV_03064"/>
<comment type="subcellular location">
    <subcellularLocation>
        <location evidence="2">Cell membrane</location>
        <topology evidence="2">Multi-pass membrane protein</topology>
    </subcellularLocation>
</comment>
<dbReference type="Proteomes" id="UP000055060">
    <property type="component" value="Unassembled WGS sequence"/>
</dbReference>
<keyword evidence="2" id="KW-1133">Transmembrane helix</keyword>
<feature type="transmembrane region" description="Helical" evidence="2">
    <location>
        <begin position="144"/>
        <end position="167"/>
    </location>
</feature>
<dbReference type="EMBL" id="DF967972">
    <property type="protein sequence ID" value="GAP15280.1"/>
    <property type="molecule type" value="Genomic_DNA"/>
</dbReference>
<dbReference type="OrthoDB" id="161876at2"/>
<reference evidence="3" key="1">
    <citation type="submission" date="2015-07" db="EMBL/GenBank/DDBJ databases">
        <title>Draft Genome Sequences of Anaerolinea thermolimosa IMO-1, Bellilinea caldifistulae GOMI-1, Leptolinea tardivitalis YMTK-2, Levilinea saccharolytica KIBI-1,Longilinea arvoryzae KOME-1, Previously Described as Members of the Anaerolineaceae (Chloroflexi).</title>
        <authorList>
            <person name="Sekiguchi Y."/>
            <person name="Ohashi A."/>
            <person name="Matsuura N."/>
            <person name="Tourlousse M.D."/>
        </authorList>
    </citation>
    <scope>NUCLEOTIDE SEQUENCE [LARGE SCALE GENOMIC DNA]</scope>
    <source>
        <strain evidence="3">KOME-1</strain>
    </source>
</reference>
<dbReference type="AlphaFoldDB" id="A0A0S7BJJ9"/>
<sequence>MTALQIIFLITAIVTLGSACMVVFTRRIMHAALWLVLALLGVAILFATLQSGFFAVVQVLVYIGAIATLFIFAVMMTRKSMDDTGSQSNRGWGLALVGSLALFFGITAVLLTWGGAQTELLEIPTVYGEDIQLFGLSLVDPMKYLIPFEVASVLLMAALVAAIFLTVDVRRNRS</sequence>
<keyword evidence="2" id="KW-0520">NAD</keyword>
<dbReference type="Gene3D" id="1.20.120.1200">
    <property type="entry name" value="NADH-ubiquinone/plastoquinone oxidoreductase chain 6, subunit NuoJ"/>
    <property type="match status" value="1"/>
</dbReference>
<dbReference type="Pfam" id="PF00499">
    <property type="entry name" value="Oxidored_q3"/>
    <property type="match status" value="1"/>
</dbReference>
<evidence type="ECO:0000313" key="3">
    <source>
        <dbReference type="EMBL" id="GAP15280.1"/>
    </source>
</evidence>
<organism evidence="3">
    <name type="scientific">Longilinea arvoryzae</name>
    <dbReference type="NCBI Taxonomy" id="360412"/>
    <lineage>
        <taxon>Bacteria</taxon>
        <taxon>Bacillati</taxon>
        <taxon>Chloroflexota</taxon>
        <taxon>Anaerolineae</taxon>
        <taxon>Anaerolineales</taxon>
        <taxon>Anaerolineaceae</taxon>
        <taxon>Longilinea</taxon>
    </lineage>
</organism>
<dbReference type="PANTHER" id="PTHR33269">
    <property type="entry name" value="NADH-UBIQUINONE OXIDOREDUCTASE CHAIN 6"/>
    <property type="match status" value="1"/>
</dbReference>
<dbReference type="RefSeq" id="WP_075074465.1">
    <property type="nucleotide sequence ID" value="NZ_DF967972.1"/>
</dbReference>
<feature type="transmembrane region" description="Helical" evidence="2">
    <location>
        <begin position="94"/>
        <end position="116"/>
    </location>
</feature>
<evidence type="ECO:0000256" key="1">
    <source>
        <dbReference type="ARBA" id="ARBA00005698"/>
    </source>
</evidence>